<dbReference type="RefSeq" id="WP_188243083.1">
    <property type="nucleotide sequence ID" value="NZ_JABTCF010000003.1"/>
</dbReference>
<evidence type="ECO:0000313" key="1">
    <source>
        <dbReference type="EMBL" id="MBD0777566.1"/>
    </source>
</evidence>
<gene>
    <name evidence="1" type="ORF">HPE56_07160</name>
</gene>
<name>A0ABR7UZ47_9FLAO</name>
<comment type="caution">
    <text evidence="1">The sequence shown here is derived from an EMBL/GenBank/DDBJ whole genome shotgun (WGS) entry which is preliminary data.</text>
</comment>
<dbReference type="EMBL" id="JABTCF010000003">
    <property type="protein sequence ID" value="MBD0777566.1"/>
    <property type="molecule type" value="Genomic_DNA"/>
</dbReference>
<organism evidence="1 2">
    <name type="scientific">Maribacter aquimaris</name>
    <dbReference type="NCBI Taxonomy" id="2737171"/>
    <lineage>
        <taxon>Bacteria</taxon>
        <taxon>Pseudomonadati</taxon>
        <taxon>Bacteroidota</taxon>
        <taxon>Flavobacteriia</taxon>
        <taxon>Flavobacteriales</taxon>
        <taxon>Flavobacteriaceae</taxon>
        <taxon>Maribacter</taxon>
    </lineage>
</organism>
<keyword evidence="2" id="KW-1185">Reference proteome</keyword>
<reference evidence="1" key="1">
    <citation type="submission" date="2020-05" db="EMBL/GenBank/DDBJ databases">
        <title>The draft genome sequence of Maribacter sp. ANRC-HE7.</title>
        <authorList>
            <person name="Mu L."/>
        </authorList>
    </citation>
    <scope>NUCLEOTIDE SEQUENCE</scope>
    <source>
        <strain evidence="1">ANRC-HE7</strain>
    </source>
</reference>
<accession>A0ABR7UZ47</accession>
<sequence length="67" mass="7615">MESLVTIAHHNRFGQNSTYYQLVNYFHQNAGIAIKLQSIVLHRPGDIAMIPIDGKGKRTVFFQENGK</sequence>
<protein>
    <submittedName>
        <fullName evidence="1">Uncharacterized protein</fullName>
    </submittedName>
</protein>
<dbReference type="Proteomes" id="UP001166021">
    <property type="component" value="Unassembled WGS sequence"/>
</dbReference>
<evidence type="ECO:0000313" key="2">
    <source>
        <dbReference type="Proteomes" id="UP001166021"/>
    </source>
</evidence>
<proteinExistence type="predicted"/>